<dbReference type="AlphaFoldDB" id="A0A8B7NQ78"/>
<gene>
    <name evidence="8" type="primary">LOC108672638</name>
</gene>
<dbReference type="Pfam" id="PF01370">
    <property type="entry name" value="Epimerase"/>
    <property type="match status" value="1"/>
</dbReference>
<accession>A0A8B7NQ78</accession>
<organism evidence="7 8">
    <name type="scientific">Hyalella azteca</name>
    <name type="common">Amphipod</name>
    <dbReference type="NCBI Taxonomy" id="294128"/>
    <lineage>
        <taxon>Eukaryota</taxon>
        <taxon>Metazoa</taxon>
        <taxon>Ecdysozoa</taxon>
        <taxon>Arthropoda</taxon>
        <taxon>Crustacea</taxon>
        <taxon>Multicrustacea</taxon>
        <taxon>Malacostraca</taxon>
        <taxon>Eumalacostraca</taxon>
        <taxon>Peracarida</taxon>
        <taxon>Amphipoda</taxon>
        <taxon>Senticaudata</taxon>
        <taxon>Talitrida</taxon>
        <taxon>Talitroidea</taxon>
        <taxon>Hyalellidae</taxon>
        <taxon>Hyalella</taxon>
    </lineage>
</organism>
<dbReference type="PANTHER" id="PTHR12126:SF11">
    <property type="entry name" value="NADH DEHYDROGENASE [UBIQUINONE] 1 ALPHA SUBCOMPLEX SUBUNIT 9, MITOCHONDRIAL"/>
    <property type="match status" value="1"/>
</dbReference>
<comment type="similarity">
    <text evidence="1">Belongs to the complex I NDUFA9 subunit family.</text>
</comment>
<comment type="subunit">
    <text evidence="5">Complex I is composed of 45 different subunits. This a component of the hydrophobic protein fraction. Interacts with BLOC1S1. Interacts with SLC2A4. Interacts with CLOCK. Interacts with RAB5IF.</text>
</comment>
<name>A0A8B7NQ78_HYAAZ</name>
<feature type="domain" description="NAD-dependent epimerase/dehydratase" evidence="6">
    <location>
        <begin position="78"/>
        <end position="294"/>
    </location>
</feature>
<dbReference type="GO" id="GO:0005739">
    <property type="term" value="C:mitochondrion"/>
    <property type="evidence" value="ECO:0007669"/>
    <property type="project" value="TreeGrafter"/>
</dbReference>
<dbReference type="GeneID" id="108672638"/>
<dbReference type="PANTHER" id="PTHR12126">
    <property type="entry name" value="NADH-UBIQUINONE OXIDOREDUCTASE 39 KDA SUBUNIT-RELATED"/>
    <property type="match status" value="1"/>
</dbReference>
<dbReference type="OMA" id="DMKYDPI"/>
<dbReference type="OrthoDB" id="275457at2759"/>
<evidence type="ECO:0000313" key="8">
    <source>
        <dbReference type="RefSeq" id="XP_018015838.1"/>
    </source>
</evidence>
<evidence type="ECO:0000256" key="2">
    <source>
        <dbReference type="ARBA" id="ARBA00040720"/>
    </source>
</evidence>
<protein>
    <recommendedName>
        <fullName evidence="2">NADH dehydrogenase [ubiquinone] 1 alpha subcomplex subunit 9, mitochondrial</fullName>
    </recommendedName>
    <alternativeName>
        <fullName evidence="4">Complex I-39kD</fullName>
    </alternativeName>
    <alternativeName>
        <fullName evidence="3">NADH-ubiquinone oxidoreductase 39 kDa subunit</fullName>
    </alternativeName>
</protein>
<proteinExistence type="inferred from homology"/>
<evidence type="ECO:0000256" key="1">
    <source>
        <dbReference type="ARBA" id="ARBA00038501"/>
    </source>
</evidence>
<reference evidence="8" key="1">
    <citation type="submission" date="2025-08" db="UniProtKB">
        <authorList>
            <consortium name="RefSeq"/>
        </authorList>
    </citation>
    <scope>IDENTIFICATION</scope>
    <source>
        <tissue evidence="8">Whole organism</tissue>
    </source>
</reference>
<dbReference type="CDD" id="cd05271">
    <property type="entry name" value="NDUFA9_like_SDR_a"/>
    <property type="match status" value="1"/>
</dbReference>
<evidence type="ECO:0000256" key="5">
    <source>
        <dbReference type="ARBA" id="ARBA00046455"/>
    </source>
</evidence>
<evidence type="ECO:0000256" key="4">
    <source>
        <dbReference type="ARBA" id="ARBA00043145"/>
    </source>
</evidence>
<evidence type="ECO:0000256" key="3">
    <source>
        <dbReference type="ARBA" id="ARBA00042000"/>
    </source>
</evidence>
<keyword evidence="7" id="KW-1185">Reference proteome</keyword>
<dbReference type="InterPro" id="IPR036291">
    <property type="entry name" value="NAD(P)-bd_dom_sf"/>
</dbReference>
<dbReference type="Gene3D" id="3.40.50.720">
    <property type="entry name" value="NAD(P)-binding Rossmann-like Domain"/>
    <property type="match status" value="1"/>
</dbReference>
<dbReference type="SUPFAM" id="SSF51735">
    <property type="entry name" value="NAD(P)-binding Rossmann-fold domains"/>
    <property type="match status" value="1"/>
</dbReference>
<dbReference type="Proteomes" id="UP000694843">
    <property type="component" value="Unplaced"/>
</dbReference>
<dbReference type="KEGG" id="hazt:108672638"/>
<evidence type="ECO:0000313" key="7">
    <source>
        <dbReference type="Proteomes" id="UP000694843"/>
    </source>
</evidence>
<dbReference type="CTD" id="40272"/>
<evidence type="ECO:0000259" key="6">
    <source>
        <dbReference type="Pfam" id="PF01370"/>
    </source>
</evidence>
<dbReference type="GO" id="GO:0044877">
    <property type="term" value="F:protein-containing complex binding"/>
    <property type="evidence" value="ECO:0007669"/>
    <property type="project" value="TreeGrafter"/>
</dbReference>
<dbReference type="InterPro" id="IPR051207">
    <property type="entry name" value="ComplexI_NDUFA9_subunit"/>
</dbReference>
<dbReference type="RefSeq" id="XP_018015838.1">
    <property type="nucleotide sequence ID" value="XM_018160349.2"/>
</dbReference>
<dbReference type="InterPro" id="IPR001509">
    <property type="entry name" value="Epimerase_deHydtase"/>
</dbReference>
<sequence length="420" mass="47031">MNLGVARSSAMALSAAKNARILQFGLPLNGVGAIYSAGNHILNNCLYSSDVKFIKTVDPAQLKRGRGGRSSFSGNVCTIFGATGFMGRYVANRFGKTGTQLVIPYRGDYYDARHLKLVGDLGQVVFCHYHLCDEEVIAKAMKYSNIVVNLVSRDWPTKNFTLHQVHVEGAARLARIAKKVGVERFIHVSALNSDRNHEGTIISGGSPFLAAKGEGEKAVLAEFPEAIIIRPSDVYGSEDRFLRYYAHLWRSDARSLSVPKAGRGIFKQPVYVGDVAQGIVNAALKDLGAEGQIYQAVGPRRYELRELVEWFLRVLRRGPGLETCTTIRDIKFYPMPFIKAKMNEFLPSFPINFQTKEKLERETVTDIVSPKLPTLEDLGVIPIKMEERIEWELRPYRAFESYEEEIGDFPIPHPPKYIEA</sequence>